<dbReference type="AlphaFoldDB" id="W4M7L2"/>
<accession>W4M7L2</accession>
<dbReference type="EMBL" id="AZHX01000910">
    <property type="protein sequence ID" value="ETX05637.1"/>
    <property type="molecule type" value="Genomic_DNA"/>
</dbReference>
<dbReference type="PANTHER" id="PTHR43124:SF3">
    <property type="entry name" value="CHLORAMPHENICOL EFFLUX PUMP RV0191"/>
    <property type="match status" value="1"/>
</dbReference>
<feature type="transmembrane region" description="Helical" evidence="6">
    <location>
        <begin position="40"/>
        <end position="61"/>
    </location>
</feature>
<feature type="transmembrane region" description="Helical" evidence="6">
    <location>
        <begin position="97"/>
        <end position="114"/>
    </location>
</feature>
<feature type="transmembrane region" description="Helical" evidence="6">
    <location>
        <begin position="159"/>
        <end position="182"/>
    </location>
</feature>
<protein>
    <recommendedName>
        <fullName evidence="7">Major facilitator superfamily (MFS) profile domain-containing protein</fullName>
    </recommendedName>
</protein>
<dbReference type="Gene3D" id="1.20.1250.20">
    <property type="entry name" value="MFS general substrate transporter like domains"/>
    <property type="match status" value="1"/>
</dbReference>
<dbReference type="PANTHER" id="PTHR43124">
    <property type="entry name" value="PURINE EFFLUX PUMP PBUE"/>
    <property type="match status" value="1"/>
</dbReference>
<dbReference type="Pfam" id="PF07690">
    <property type="entry name" value="MFS_1"/>
    <property type="match status" value="1"/>
</dbReference>
<dbReference type="InterPro" id="IPR011701">
    <property type="entry name" value="MFS"/>
</dbReference>
<dbReference type="GO" id="GO:0022857">
    <property type="term" value="F:transmembrane transporter activity"/>
    <property type="evidence" value="ECO:0007669"/>
    <property type="project" value="InterPro"/>
</dbReference>
<sequence>MSCPHDPMFRWQSLSEKRSYIVTTTVSAGRMIAMVCTAQVLAQIGTYTLAALLPVIMQAWSLSNSEAGWIMSMFYAGYTVSVPVLVSLTDRIDPRRVYCCGVAMLVCSHLVFALVADQFWWAIACRTAAGIGWAGTYMPGLKILSDALEGRPQSRGVSWHAASVGVSGALSFFVSGVLATWIGWRWAFGFGAMCAGGALLIGLLGIPKRPAGKTAAPSQRALLDFRPVFRNRSAMAYALSYAVHTWEMNALRGWAVTFLTFTALSYKGQATLIAPTTVATVMGLLGTWSSVFGNEMSIRFGRQRLILTAMVGCIIVGSVIGFSSAISYYLAAGLVILYGLLIWLDSSSLTAGTVGSAEPEHRGATLAVHSTLGFGGGFVGPLMMGWILDLAGGQSALGWGLAYAHVAVIMLIGVFAITVLRPKAIAGDQGAAEASQPSGA</sequence>
<evidence type="ECO:0000256" key="2">
    <source>
        <dbReference type="ARBA" id="ARBA00022475"/>
    </source>
</evidence>
<keyword evidence="2" id="KW-1003">Cell membrane</keyword>
<proteinExistence type="predicted"/>
<evidence type="ECO:0000256" key="1">
    <source>
        <dbReference type="ARBA" id="ARBA00004651"/>
    </source>
</evidence>
<keyword evidence="4 6" id="KW-1133">Transmembrane helix</keyword>
<dbReference type="InterPro" id="IPR050189">
    <property type="entry name" value="MFS_Efflux_Transporters"/>
</dbReference>
<evidence type="ECO:0000256" key="4">
    <source>
        <dbReference type="ARBA" id="ARBA00022989"/>
    </source>
</evidence>
<feature type="transmembrane region" description="Helical" evidence="6">
    <location>
        <begin position="120"/>
        <end position="138"/>
    </location>
</feature>
<feature type="transmembrane region" description="Helical" evidence="6">
    <location>
        <begin position="67"/>
        <end position="85"/>
    </location>
</feature>
<feature type="transmembrane region" description="Helical" evidence="6">
    <location>
        <begin position="272"/>
        <end position="293"/>
    </location>
</feature>
<evidence type="ECO:0000256" key="5">
    <source>
        <dbReference type="ARBA" id="ARBA00023136"/>
    </source>
</evidence>
<feature type="transmembrane region" description="Helical" evidence="6">
    <location>
        <begin position="366"/>
        <end position="388"/>
    </location>
</feature>
<dbReference type="HOGENOM" id="CLU_056365_1_0_7"/>
<name>W4M7L2_9BACT</name>
<reference evidence="8 9" key="1">
    <citation type="journal article" date="2014" name="Nature">
        <title>An environmental bacterial taxon with a large and distinct metabolic repertoire.</title>
        <authorList>
            <person name="Wilson M.C."/>
            <person name="Mori T."/>
            <person name="Ruckert C."/>
            <person name="Uria A.R."/>
            <person name="Helf M.J."/>
            <person name="Takada K."/>
            <person name="Gernert C."/>
            <person name="Steffens U.A."/>
            <person name="Heycke N."/>
            <person name="Schmitt S."/>
            <person name="Rinke C."/>
            <person name="Helfrich E.J."/>
            <person name="Brachmann A.O."/>
            <person name="Gurgui C."/>
            <person name="Wakimoto T."/>
            <person name="Kracht M."/>
            <person name="Crusemann M."/>
            <person name="Hentschel U."/>
            <person name="Abe I."/>
            <person name="Matsunaga S."/>
            <person name="Kalinowski J."/>
            <person name="Takeyama H."/>
            <person name="Piel J."/>
        </authorList>
    </citation>
    <scope>NUCLEOTIDE SEQUENCE [LARGE SCALE GENOMIC DNA]</scope>
    <source>
        <strain evidence="9">TSY2</strain>
    </source>
</reference>
<dbReference type="Proteomes" id="UP000019140">
    <property type="component" value="Unassembled WGS sequence"/>
</dbReference>
<comment type="subcellular location">
    <subcellularLocation>
        <location evidence="1">Cell membrane</location>
        <topology evidence="1">Multi-pass membrane protein</topology>
    </subcellularLocation>
</comment>
<organism evidence="8 9">
    <name type="scientific">Candidatus Entotheonella gemina</name>
    <dbReference type="NCBI Taxonomy" id="1429439"/>
    <lineage>
        <taxon>Bacteria</taxon>
        <taxon>Pseudomonadati</taxon>
        <taxon>Nitrospinota/Tectimicrobiota group</taxon>
        <taxon>Candidatus Tectimicrobiota</taxon>
        <taxon>Candidatus Entotheonellia</taxon>
        <taxon>Candidatus Entotheonellales</taxon>
        <taxon>Candidatus Entotheonellaceae</taxon>
        <taxon>Candidatus Entotheonella</taxon>
    </lineage>
</organism>
<feature type="transmembrane region" description="Helical" evidence="6">
    <location>
        <begin position="305"/>
        <end position="322"/>
    </location>
</feature>
<keyword evidence="3 6" id="KW-0812">Transmembrane</keyword>
<evidence type="ECO:0000256" key="3">
    <source>
        <dbReference type="ARBA" id="ARBA00022692"/>
    </source>
</evidence>
<evidence type="ECO:0000256" key="6">
    <source>
        <dbReference type="SAM" id="Phobius"/>
    </source>
</evidence>
<dbReference type="InterPro" id="IPR020846">
    <property type="entry name" value="MFS_dom"/>
</dbReference>
<dbReference type="PATRIC" id="fig|1429439.4.peg.3696"/>
<feature type="transmembrane region" description="Helical" evidence="6">
    <location>
        <begin position="188"/>
        <end position="206"/>
    </location>
</feature>
<feature type="domain" description="Major facilitator superfamily (MFS) profile" evidence="7">
    <location>
        <begin position="31"/>
        <end position="425"/>
    </location>
</feature>
<evidence type="ECO:0000313" key="9">
    <source>
        <dbReference type="Proteomes" id="UP000019140"/>
    </source>
</evidence>
<keyword evidence="9" id="KW-1185">Reference proteome</keyword>
<dbReference type="GO" id="GO:0005886">
    <property type="term" value="C:plasma membrane"/>
    <property type="evidence" value="ECO:0007669"/>
    <property type="project" value="UniProtKB-SubCell"/>
</dbReference>
<gene>
    <name evidence="8" type="ORF">ETSY2_21805</name>
</gene>
<dbReference type="PROSITE" id="PS50850">
    <property type="entry name" value="MFS"/>
    <property type="match status" value="1"/>
</dbReference>
<evidence type="ECO:0000259" key="7">
    <source>
        <dbReference type="PROSITE" id="PS50850"/>
    </source>
</evidence>
<keyword evidence="5 6" id="KW-0472">Membrane</keyword>
<feature type="transmembrane region" description="Helical" evidence="6">
    <location>
        <begin position="328"/>
        <end position="345"/>
    </location>
</feature>
<dbReference type="InterPro" id="IPR036259">
    <property type="entry name" value="MFS_trans_sf"/>
</dbReference>
<dbReference type="SUPFAM" id="SSF103473">
    <property type="entry name" value="MFS general substrate transporter"/>
    <property type="match status" value="1"/>
</dbReference>
<evidence type="ECO:0000313" key="8">
    <source>
        <dbReference type="EMBL" id="ETX05637.1"/>
    </source>
</evidence>
<comment type="caution">
    <text evidence="8">The sequence shown here is derived from an EMBL/GenBank/DDBJ whole genome shotgun (WGS) entry which is preliminary data.</text>
</comment>
<feature type="transmembrane region" description="Helical" evidence="6">
    <location>
        <begin position="400"/>
        <end position="420"/>
    </location>
</feature>